<dbReference type="Gene3D" id="3.30.70.3220">
    <property type="match status" value="1"/>
</dbReference>
<dbReference type="Gene3D" id="3.30.1360.200">
    <property type="match status" value="1"/>
</dbReference>
<dbReference type="NCBIfam" id="TIGR00916">
    <property type="entry name" value="2A0604s01"/>
    <property type="match status" value="1"/>
</dbReference>
<dbReference type="PANTHER" id="PTHR30081">
    <property type="entry name" value="PROTEIN-EXPORT MEMBRANE PROTEIN SEC"/>
    <property type="match status" value="1"/>
</dbReference>
<comment type="similarity">
    <text evidence="9">Belongs to the SecD/SecF family. SecD subfamily.</text>
</comment>
<evidence type="ECO:0000256" key="6">
    <source>
        <dbReference type="ARBA" id="ARBA00022989"/>
    </source>
</evidence>
<evidence type="ECO:0000259" key="12">
    <source>
        <dbReference type="Pfam" id="PF21760"/>
    </source>
</evidence>
<dbReference type="NCBIfam" id="TIGR01129">
    <property type="entry name" value="secD"/>
    <property type="match status" value="1"/>
</dbReference>
<dbReference type="Proteomes" id="UP000198981">
    <property type="component" value="Unassembled WGS sequence"/>
</dbReference>
<evidence type="ECO:0000313" key="14">
    <source>
        <dbReference type="EMBL" id="SCX50702.1"/>
    </source>
</evidence>
<dbReference type="GO" id="GO:0065002">
    <property type="term" value="P:intracellular protein transmembrane transport"/>
    <property type="evidence" value="ECO:0007669"/>
    <property type="project" value="UniProtKB-UniRule"/>
</dbReference>
<dbReference type="SUPFAM" id="SSF82866">
    <property type="entry name" value="Multidrug efflux transporter AcrB transmembrane domain"/>
    <property type="match status" value="1"/>
</dbReference>
<dbReference type="GO" id="GO:0005886">
    <property type="term" value="C:plasma membrane"/>
    <property type="evidence" value="ECO:0007669"/>
    <property type="project" value="UniProtKB-SubCell"/>
</dbReference>
<dbReference type="STRING" id="1960309.SAMN03159343_2466"/>
<dbReference type="GO" id="GO:0043952">
    <property type="term" value="P:protein transport by the Sec complex"/>
    <property type="evidence" value="ECO:0007669"/>
    <property type="project" value="UniProtKB-UniRule"/>
</dbReference>
<dbReference type="Pfam" id="PF03176">
    <property type="entry name" value="MMPL"/>
    <property type="match status" value="1"/>
</dbReference>
<evidence type="ECO:0000256" key="5">
    <source>
        <dbReference type="ARBA" id="ARBA00022927"/>
    </source>
</evidence>
<feature type="transmembrane region" description="Helical" evidence="9">
    <location>
        <begin position="437"/>
        <end position="462"/>
    </location>
</feature>
<feature type="transmembrane region" description="Helical" evidence="9">
    <location>
        <begin position="12"/>
        <end position="30"/>
    </location>
</feature>
<feature type="transmembrane region" description="Helical" evidence="9">
    <location>
        <begin position="490"/>
        <end position="509"/>
    </location>
</feature>
<accession>A0A1G4YBC5</accession>
<keyword evidence="5 9" id="KW-0653">Protein transport</keyword>
<proteinExistence type="inferred from homology"/>
<comment type="subcellular location">
    <subcellularLocation>
        <location evidence="9">Cell membrane</location>
        <topology evidence="9">Multi-pass membrane protein</topology>
    </subcellularLocation>
    <subcellularLocation>
        <location evidence="1">Membrane</location>
        <topology evidence="1">Multi-pass membrane protein</topology>
    </subcellularLocation>
</comment>
<keyword evidence="15" id="KW-1185">Reference proteome</keyword>
<evidence type="ECO:0000256" key="10">
    <source>
        <dbReference type="SAM" id="MobiDB-lite"/>
    </source>
</evidence>
<evidence type="ECO:0000256" key="1">
    <source>
        <dbReference type="ARBA" id="ARBA00004141"/>
    </source>
</evidence>
<dbReference type="EMBL" id="FMUH01000003">
    <property type="protein sequence ID" value="SCX50702.1"/>
    <property type="molecule type" value="Genomic_DNA"/>
</dbReference>
<dbReference type="GO" id="GO:0015450">
    <property type="term" value="F:protein-transporting ATPase activity"/>
    <property type="evidence" value="ECO:0007669"/>
    <property type="project" value="InterPro"/>
</dbReference>
<dbReference type="Pfam" id="PF07549">
    <property type="entry name" value="Sec_GG"/>
    <property type="match status" value="1"/>
</dbReference>
<name>A0A1G4YBC5_9ACTN</name>
<dbReference type="InterPro" id="IPR022646">
    <property type="entry name" value="SecD/SecF_CS"/>
</dbReference>
<organism evidence="14 15">
    <name type="scientific">Klenkia marina</name>
    <dbReference type="NCBI Taxonomy" id="1960309"/>
    <lineage>
        <taxon>Bacteria</taxon>
        <taxon>Bacillati</taxon>
        <taxon>Actinomycetota</taxon>
        <taxon>Actinomycetes</taxon>
        <taxon>Geodermatophilales</taxon>
        <taxon>Geodermatophilaceae</taxon>
        <taxon>Klenkia</taxon>
    </lineage>
</organism>
<dbReference type="InterPro" id="IPR054384">
    <property type="entry name" value="SecDF_P1_head"/>
</dbReference>
<dbReference type="PANTHER" id="PTHR30081:SF1">
    <property type="entry name" value="PROTEIN TRANSLOCASE SUBUNIT SECD"/>
    <property type="match status" value="1"/>
</dbReference>
<evidence type="ECO:0000256" key="2">
    <source>
        <dbReference type="ARBA" id="ARBA00022448"/>
    </source>
</evidence>
<sequence length="601" mass="61233">MASRQLPASRYFGAFVLIVAVMYGLIFFTGSQRTPQLGLDLQGGTTVTLTAQVPGGGTPSREDLELARQIIEQRVNGLGVAEAEVVTEGDSNIVISVPGEDGDQARELGQTAQLRFRPVVQGPEAAGAAAPTDPAATDPASTDPASTDPASTDPAATDPAATPTADPSAAPTSAAPASSAPAPDSLAADDSTSAAPTSQAPTSAAPTSGSGGDGGAAPAPVSQEQAAAEYATLTCSTDENAAADVDLPESYLAACSEDGTAKYLLGPAVIEGTDVTSASAGTMQQTGEWIVTVDFNSSASSTWAAYTAQAAAARSAVAIVLDGRVVSAPTVQSAITGGSTQITGSFTQTDAETLANQLEYGALPLTFTQATAQTITTEVGAEQLRAGLIAGAIGVALVFLYALLYYRALGLVMIASLVLSAVVVYASLVLLGREIGFTLSLAGIAGFIVSIGITADSFVVYFERLKDEIREGRTLRSAVPRAWVRARRTILSADAVSFLAAAILYVLAIGDVKGFAFTLGLSTVLDLIVVFLFTHPLMAVLSRFRSFGSSRFSGLGRVDVTRRAASTPLPGARPDKRAKATSGSSASTSAAGSDTSDRSDR</sequence>
<feature type="transmembrane region" description="Helical" evidence="9">
    <location>
        <begin position="384"/>
        <end position="404"/>
    </location>
</feature>
<dbReference type="HAMAP" id="MF_01463_B">
    <property type="entry name" value="SecD_B"/>
    <property type="match status" value="1"/>
</dbReference>
<dbReference type="AlphaFoldDB" id="A0A1G4YBC5"/>
<evidence type="ECO:0000256" key="7">
    <source>
        <dbReference type="ARBA" id="ARBA00023010"/>
    </source>
</evidence>
<keyword evidence="7 9" id="KW-0811">Translocation</keyword>
<evidence type="ECO:0000259" key="11">
    <source>
        <dbReference type="Pfam" id="PF03176"/>
    </source>
</evidence>
<protein>
    <recommendedName>
        <fullName evidence="9">Protein translocase subunit SecD</fullName>
    </recommendedName>
</protein>
<dbReference type="InterPro" id="IPR005791">
    <property type="entry name" value="SecD"/>
</dbReference>
<keyword evidence="2 9" id="KW-0813">Transport</keyword>
<keyword evidence="8 9" id="KW-0472">Membrane</keyword>
<keyword evidence="4 9" id="KW-0812">Transmembrane</keyword>
<keyword evidence="3 9" id="KW-1003">Cell membrane</keyword>
<dbReference type="InterPro" id="IPR048631">
    <property type="entry name" value="SecD_1st"/>
</dbReference>
<evidence type="ECO:0000256" key="8">
    <source>
        <dbReference type="ARBA" id="ARBA00023136"/>
    </source>
</evidence>
<dbReference type="InterPro" id="IPR022813">
    <property type="entry name" value="SecD/SecF_arch_bac"/>
</dbReference>
<evidence type="ECO:0000256" key="9">
    <source>
        <dbReference type="HAMAP-Rule" id="MF_01463"/>
    </source>
</evidence>
<feature type="domain" description="Protein translocase subunit SecDF P1" evidence="12">
    <location>
        <begin position="67"/>
        <end position="119"/>
    </location>
</feature>
<feature type="domain" description="Membrane transport protein MMPL" evidence="11">
    <location>
        <begin position="385"/>
        <end position="550"/>
    </location>
</feature>
<comment type="function">
    <text evidence="9">Part of the Sec protein translocase complex. Interacts with the SecYEG preprotein conducting channel. SecDF uses the proton motive force (PMF) to complete protein translocation after the ATP-dependent function of SecA.</text>
</comment>
<feature type="compositionally biased region" description="Low complexity" evidence="10">
    <location>
        <begin position="125"/>
        <end position="208"/>
    </location>
</feature>
<evidence type="ECO:0000313" key="15">
    <source>
        <dbReference type="Proteomes" id="UP000198981"/>
    </source>
</evidence>
<dbReference type="OrthoDB" id="5240379at2"/>
<feature type="compositionally biased region" description="Low complexity" evidence="10">
    <location>
        <begin position="580"/>
        <end position="594"/>
    </location>
</feature>
<reference evidence="15" key="1">
    <citation type="submission" date="2016-10" db="EMBL/GenBank/DDBJ databases">
        <authorList>
            <person name="Varghese N."/>
            <person name="Submissions S."/>
        </authorList>
    </citation>
    <scope>NUCLEOTIDE SEQUENCE [LARGE SCALE GENOMIC DNA]</scope>
    <source>
        <strain evidence="15">DSM 45722</strain>
    </source>
</reference>
<dbReference type="InterPro" id="IPR055344">
    <property type="entry name" value="SecD_SecF_C_bact"/>
</dbReference>
<evidence type="ECO:0000259" key="13">
    <source>
        <dbReference type="Pfam" id="PF22599"/>
    </source>
</evidence>
<dbReference type="RefSeq" id="WP_092804421.1">
    <property type="nucleotide sequence ID" value="NZ_FMUH01000003.1"/>
</dbReference>
<feature type="transmembrane region" description="Helical" evidence="9">
    <location>
        <begin position="411"/>
        <end position="431"/>
    </location>
</feature>
<dbReference type="InterPro" id="IPR004869">
    <property type="entry name" value="MMPL_dom"/>
</dbReference>
<comment type="subunit">
    <text evidence="9">Forms a complex with SecF. Part of the essential Sec protein translocation apparatus which comprises SecA, SecYEG and auxiliary proteins SecDF. Other proteins may also be involved.</text>
</comment>
<gene>
    <name evidence="9" type="primary">secD</name>
    <name evidence="14" type="ORF">SAMN03159343_2466</name>
</gene>
<feature type="transmembrane region" description="Helical" evidence="9">
    <location>
        <begin position="515"/>
        <end position="541"/>
    </location>
</feature>
<dbReference type="Pfam" id="PF21760">
    <property type="entry name" value="SecD_1st"/>
    <property type="match status" value="1"/>
</dbReference>
<feature type="region of interest" description="Disordered" evidence="10">
    <location>
        <begin position="563"/>
        <end position="601"/>
    </location>
</feature>
<evidence type="ECO:0000256" key="3">
    <source>
        <dbReference type="ARBA" id="ARBA00022475"/>
    </source>
</evidence>
<keyword evidence="6 9" id="KW-1133">Transmembrane helix</keyword>
<feature type="domain" description="SecDF P1 head subdomain" evidence="13">
    <location>
        <begin position="258"/>
        <end position="364"/>
    </location>
</feature>
<evidence type="ECO:0000256" key="4">
    <source>
        <dbReference type="ARBA" id="ARBA00022692"/>
    </source>
</evidence>
<feature type="region of interest" description="Disordered" evidence="10">
    <location>
        <begin position="123"/>
        <end position="225"/>
    </location>
</feature>
<dbReference type="Pfam" id="PF22599">
    <property type="entry name" value="SecDF_P1_head"/>
    <property type="match status" value="1"/>
</dbReference>
<dbReference type="GO" id="GO:0006605">
    <property type="term" value="P:protein targeting"/>
    <property type="evidence" value="ECO:0007669"/>
    <property type="project" value="UniProtKB-UniRule"/>
</dbReference>